<dbReference type="InterPro" id="IPR050104">
    <property type="entry name" value="FMN-dep_NADH:Q_OxRdtase_AzoR1"/>
</dbReference>
<evidence type="ECO:0000256" key="5">
    <source>
        <dbReference type="ARBA" id="ARBA00048542"/>
    </source>
</evidence>
<dbReference type="InterPro" id="IPR029039">
    <property type="entry name" value="Flavoprotein-like_sf"/>
</dbReference>
<evidence type="ECO:0000313" key="9">
    <source>
        <dbReference type="Proteomes" id="UP000323082"/>
    </source>
</evidence>
<dbReference type="AlphaFoldDB" id="A0A5B2U376"/>
<evidence type="ECO:0000256" key="4">
    <source>
        <dbReference type="ARBA" id="ARBA00023027"/>
    </source>
</evidence>
<dbReference type="EC" id="1.6.5.-" evidence="6"/>
<accession>A0A5B2U376</accession>
<dbReference type="OrthoDB" id="9805013at2"/>
<comment type="function">
    <text evidence="6">Also exhibits azoreductase activity. Catalyzes the reductive cleavage of the azo bond in aromatic azo compounds to the corresponding amines.</text>
</comment>
<dbReference type="PANTHER" id="PTHR43741:SF2">
    <property type="entry name" value="FMN-DEPENDENT NADH:QUINONE OXIDOREDUCTASE"/>
    <property type="match status" value="1"/>
</dbReference>
<comment type="caution">
    <text evidence="6">Lacks conserved residue(s) required for the propagation of feature annotation.</text>
</comment>
<comment type="function">
    <text evidence="6">Quinone reductase that provides resistance to thiol-specific stress caused by electrophilic quinones.</text>
</comment>
<dbReference type="HAMAP" id="MF_01216">
    <property type="entry name" value="Azoreductase_type1"/>
    <property type="match status" value="1"/>
</dbReference>
<comment type="subunit">
    <text evidence="6">Homodimer.</text>
</comment>
<feature type="domain" description="Flavodoxin-like fold" evidence="7">
    <location>
        <begin position="39"/>
        <end position="233"/>
    </location>
</feature>
<evidence type="ECO:0000256" key="2">
    <source>
        <dbReference type="ARBA" id="ARBA00022643"/>
    </source>
</evidence>
<gene>
    <name evidence="6" type="primary">azoR</name>
    <name evidence="8" type="ORF">FW780_17175</name>
</gene>
<comment type="caution">
    <text evidence="8">The sequence shown here is derived from an EMBL/GenBank/DDBJ whole genome shotgun (WGS) entry which is preliminary data.</text>
</comment>
<protein>
    <recommendedName>
        <fullName evidence="6">FMN dependent NADH:quinone oxidoreductase</fullName>
        <ecNumber evidence="6">1.6.5.-</ecNumber>
    </recommendedName>
    <alternativeName>
        <fullName evidence="6">Azo-dye reductase</fullName>
    </alternativeName>
    <alternativeName>
        <fullName evidence="6">FMN-dependent NADH-azo compound oxidoreductase</fullName>
    </alternativeName>
    <alternativeName>
        <fullName evidence="6">FMN-dependent NADH-azoreductase</fullName>
        <ecNumber evidence="6">1.7.1.17</ecNumber>
    </alternativeName>
</protein>
<dbReference type="InterPro" id="IPR003680">
    <property type="entry name" value="Flavodoxin_fold"/>
</dbReference>
<dbReference type="GO" id="GO:0009055">
    <property type="term" value="F:electron transfer activity"/>
    <property type="evidence" value="ECO:0007669"/>
    <property type="project" value="UniProtKB-UniRule"/>
</dbReference>
<dbReference type="Pfam" id="PF02525">
    <property type="entry name" value="Flavodoxin_2"/>
    <property type="match status" value="1"/>
</dbReference>
<evidence type="ECO:0000256" key="1">
    <source>
        <dbReference type="ARBA" id="ARBA00022630"/>
    </source>
</evidence>
<name>A0A5B2U376_9FLAO</name>
<dbReference type="GO" id="GO:0010181">
    <property type="term" value="F:FMN binding"/>
    <property type="evidence" value="ECO:0007669"/>
    <property type="project" value="UniProtKB-UniRule"/>
</dbReference>
<dbReference type="PANTHER" id="PTHR43741">
    <property type="entry name" value="FMN-DEPENDENT NADH-AZOREDUCTASE 1"/>
    <property type="match status" value="1"/>
</dbReference>
<evidence type="ECO:0000256" key="3">
    <source>
        <dbReference type="ARBA" id="ARBA00023002"/>
    </source>
</evidence>
<comment type="cofactor">
    <cofactor evidence="6">
        <name>FMN</name>
        <dbReference type="ChEBI" id="CHEBI:58210"/>
    </cofactor>
    <text evidence="6">Binds 1 FMN per subunit.</text>
</comment>
<keyword evidence="1 6" id="KW-0285">Flavoprotein</keyword>
<evidence type="ECO:0000256" key="6">
    <source>
        <dbReference type="HAMAP-Rule" id="MF_01216"/>
    </source>
</evidence>
<keyword evidence="4 6" id="KW-0520">NAD</keyword>
<dbReference type="EC" id="1.7.1.17" evidence="6"/>
<comment type="similarity">
    <text evidence="6">Belongs to the azoreductase type 1 family.</text>
</comment>
<evidence type="ECO:0000313" key="8">
    <source>
        <dbReference type="EMBL" id="KAA2220605.1"/>
    </source>
</evidence>
<dbReference type="Proteomes" id="UP000323082">
    <property type="component" value="Unassembled WGS sequence"/>
</dbReference>
<sequence>MIVLFFHFHFPLGNCYTLESEFTIILSSVKTKNLKKMTTILNIKTSINGENSASNKLSEALISQLLKNNPESKVLVRDLASDPIPHMETKHFLSFEIPHEERSNEQKEASKYSDQALKEIEEADILVIGLPFYNFSFPSTLKSWIDHISIPGKTFSYADSTPKGLLKNKKVYLNIAIGGIYEDKTIINQMEDYLRTLFAFIGITDIQVFRSEGTVFPEVRDENLSQTITDIESVLAS</sequence>
<dbReference type="EMBL" id="VUNZ01000003">
    <property type="protein sequence ID" value="KAA2220605.1"/>
    <property type="molecule type" value="Genomic_DNA"/>
</dbReference>
<dbReference type="GO" id="GO:0016652">
    <property type="term" value="F:oxidoreductase activity, acting on NAD(P)H as acceptor"/>
    <property type="evidence" value="ECO:0007669"/>
    <property type="project" value="UniProtKB-UniRule"/>
</dbReference>
<feature type="binding site" evidence="6">
    <location>
        <position position="46"/>
    </location>
    <ligand>
        <name>FMN</name>
        <dbReference type="ChEBI" id="CHEBI:58210"/>
    </ligand>
</feature>
<dbReference type="GO" id="GO:0016655">
    <property type="term" value="F:oxidoreductase activity, acting on NAD(P)H, quinone or similar compound as acceptor"/>
    <property type="evidence" value="ECO:0007669"/>
    <property type="project" value="InterPro"/>
</dbReference>
<dbReference type="InterPro" id="IPR023048">
    <property type="entry name" value="NADH:quinone_OxRdtase_FMN_depd"/>
</dbReference>
<comment type="catalytic activity">
    <reaction evidence="6">
        <text>2 a quinone + NADH + H(+) = 2 a 1,4-benzosemiquinone + NAD(+)</text>
        <dbReference type="Rhea" id="RHEA:65952"/>
        <dbReference type="ChEBI" id="CHEBI:15378"/>
        <dbReference type="ChEBI" id="CHEBI:57540"/>
        <dbReference type="ChEBI" id="CHEBI:57945"/>
        <dbReference type="ChEBI" id="CHEBI:132124"/>
        <dbReference type="ChEBI" id="CHEBI:134225"/>
    </reaction>
</comment>
<dbReference type="SUPFAM" id="SSF52218">
    <property type="entry name" value="Flavoproteins"/>
    <property type="match status" value="1"/>
</dbReference>
<proteinExistence type="inferred from homology"/>
<comment type="catalytic activity">
    <reaction evidence="5">
        <text>N,N-dimethyl-1,4-phenylenediamine + anthranilate + 2 NAD(+) = 2-(4-dimethylaminophenyl)diazenylbenzoate + 2 NADH + 2 H(+)</text>
        <dbReference type="Rhea" id="RHEA:55872"/>
        <dbReference type="ChEBI" id="CHEBI:15378"/>
        <dbReference type="ChEBI" id="CHEBI:15783"/>
        <dbReference type="ChEBI" id="CHEBI:16567"/>
        <dbReference type="ChEBI" id="CHEBI:57540"/>
        <dbReference type="ChEBI" id="CHEBI:57945"/>
        <dbReference type="ChEBI" id="CHEBI:71579"/>
        <dbReference type="EC" id="1.7.1.17"/>
    </reaction>
    <physiologicalReaction direction="right-to-left" evidence="5">
        <dbReference type="Rhea" id="RHEA:55874"/>
    </physiologicalReaction>
</comment>
<reference evidence="8 9" key="1">
    <citation type="journal article" date="2015" name="Int. J. Syst. Evol. Microbiol.">
        <title>Chryseobacterium sediminis sp. nov., isolated from a river sediment.</title>
        <authorList>
            <person name="Kampfer P."/>
            <person name="Busse H.J."/>
            <person name="McInroy J.A."/>
            <person name="Glaeser S.P."/>
        </authorList>
    </citation>
    <scope>NUCLEOTIDE SEQUENCE [LARGE SCALE GENOMIC DNA]</scope>
    <source>
        <strain evidence="8 9">IMT-174</strain>
    </source>
</reference>
<keyword evidence="2 6" id="KW-0288">FMN</keyword>
<keyword evidence="3 6" id="KW-0560">Oxidoreductase</keyword>
<evidence type="ECO:0000259" key="7">
    <source>
        <dbReference type="Pfam" id="PF02525"/>
    </source>
</evidence>
<feature type="binding site" evidence="6">
    <location>
        <begin position="52"/>
        <end position="54"/>
    </location>
    <ligand>
        <name>FMN</name>
        <dbReference type="ChEBI" id="CHEBI:58210"/>
    </ligand>
</feature>
<dbReference type="Gene3D" id="3.40.50.360">
    <property type="match status" value="1"/>
</dbReference>
<organism evidence="8 9">
    <name type="scientific">Chryseobacterium sediminis</name>
    <dbReference type="NCBI Taxonomy" id="1679494"/>
    <lineage>
        <taxon>Bacteria</taxon>
        <taxon>Pseudomonadati</taxon>
        <taxon>Bacteroidota</taxon>
        <taxon>Flavobacteriia</taxon>
        <taxon>Flavobacteriales</taxon>
        <taxon>Weeksellaceae</taxon>
        <taxon>Chryseobacterium group</taxon>
        <taxon>Chryseobacterium</taxon>
    </lineage>
</organism>